<dbReference type="Pfam" id="PF13426">
    <property type="entry name" value="PAS_9"/>
    <property type="match status" value="2"/>
</dbReference>
<keyword evidence="5" id="KW-0418">Kinase</keyword>
<evidence type="ECO:0000259" key="6">
    <source>
        <dbReference type="PROSITE" id="PS50109"/>
    </source>
</evidence>
<gene>
    <name evidence="9" type="ORF">SAMN05443431_10198</name>
</gene>
<proteinExistence type="predicted"/>
<dbReference type="InterPro" id="IPR052162">
    <property type="entry name" value="Sensor_kinase/Photoreceptor"/>
</dbReference>
<evidence type="ECO:0000256" key="3">
    <source>
        <dbReference type="ARBA" id="ARBA00022553"/>
    </source>
</evidence>
<keyword evidence="10" id="KW-1185">Reference proteome</keyword>
<dbReference type="InterPro" id="IPR004358">
    <property type="entry name" value="Sig_transdc_His_kin-like_C"/>
</dbReference>
<dbReference type="AlphaFoldDB" id="A0A1I3ISV7"/>
<dbReference type="SUPFAM" id="SSF55785">
    <property type="entry name" value="PYP-like sensor domain (PAS domain)"/>
    <property type="match status" value="2"/>
</dbReference>
<protein>
    <recommendedName>
        <fullName evidence="2">histidine kinase</fullName>
        <ecNumber evidence="2">2.7.13.3</ecNumber>
    </recommendedName>
</protein>
<evidence type="ECO:0000313" key="10">
    <source>
        <dbReference type="Proteomes" id="UP000199559"/>
    </source>
</evidence>
<dbReference type="InterPro" id="IPR005467">
    <property type="entry name" value="His_kinase_dom"/>
</dbReference>
<keyword evidence="4" id="KW-0808">Transferase</keyword>
<accession>A0A1I3ISV7</accession>
<dbReference type="Gene3D" id="3.30.450.20">
    <property type="entry name" value="PAS domain"/>
    <property type="match status" value="2"/>
</dbReference>
<dbReference type="SMART" id="SM00387">
    <property type="entry name" value="HATPase_c"/>
    <property type="match status" value="1"/>
</dbReference>
<dbReference type="InterPro" id="IPR003594">
    <property type="entry name" value="HATPase_dom"/>
</dbReference>
<evidence type="ECO:0000256" key="1">
    <source>
        <dbReference type="ARBA" id="ARBA00000085"/>
    </source>
</evidence>
<feature type="domain" description="PAS" evidence="7">
    <location>
        <begin position="146"/>
        <end position="216"/>
    </location>
</feature>
<feature type="domain" description="PAC" evidence="8">
    <location>
        <begin position="220"/>
        <end position="272"/>
    </location>
</feature>
<feature type="domain" description="Histidine kinase" evidence="6">
    <location>
        <begin position="290"/>
        <end position="503"/>
    </location>
</feature>
<dbReference type="SMART" id="SM00086">
    <property type="entry name" value="PAC"/>
    <property type="match status" value="2"/>
</dbReference>
<evidence type="ECO:0000313" key="9">
    <source>
        <dbReference type="EMBL" id="SFI51041.1"/>
    </source>
</evidence>
<reference evidence="10" key="1">
    <citation type="submission" date="2016-10" db="EMBL/GenBank/DDBJ databases">
        <authorList>
            <person name="Varghese N."/>
            <person name="Submissions S."/>
        </authorList>
    </citation>
    <scope>NUCLEOTIDE SEQUENCE [LARGE SCALE GENOMIC DNA]</scope>
    <source>
        <strain evidence="10">DSM 28881</strain>
    </source>
</reference>
<dbReference type="SUPFAM" id="SSF55874">
    <property type="entry name" value="ATPase domain of HSP90 chaperone/DNA topoisomerase II/histidine kinase"/>
    <property type="match status" value="1"/>
</dbReference>
<feature type="domain" description="PAC" evidence="8">
    <location>
        <begin position="94"/>
        <end position="145"/>
    </location>
</feature>
<dbReference type="InterPro" id="IPR035965">
    <property type="entry name" value="PAS-like_dom_sf"/>
</dbReference>
<dbReference type="EC" id="2.7.13.3" evidence="2"/>
<dbReference type="InterPro" id="IPR036890">
    <property type="entry name" value="HATPase_C_sf"/>
</dbReference>
<dbReference type="InterPro" id="IPR000014">
    <property type="entry name" value="PAS"/>
</dbReference>
<dbReference type="PANTHER" id="PTHR43304:SF1">
    <property type="entry name" value="PAC DOMAIN-CONTAINING PROTEIN"/>
    <property type="match status" value="1"/>
</dbReference>
<evidence type="ECO:0000259" key="8">
    <source>
        <dbReference type="PROSITE" id="PS50113"/>
    </source>
</evidence>
<evidence type="ECO:0000256" key="5">
    <source>
        <dbReference type="ARBA" id="ARBA00022777"/>
    </source>
</evidence>
<comment type="catalytic activity">
    <reaction evidence="1">
        <text>ATP + protein L-histidine = ADP + protein N-phospho-L-histidine.</text>
        <dbReference type="EC" id="2.7.13.3"/>
    </reaction>
</comment>
<dbReference type="GO" id="GO:0004673">
    <property type="term" value="F:protein histidine kinase activity"/>
    <property type="evidence" value="ECO:0007669"/>
    <property type="project" value="UniProtKB-EC"/>
</dbReference>
<dbReference type="STRING" id="1144750.SAMN05443431_10198"/>
<dbReference type="Proteomes" id="UP000199559">
    <property type="component" value="Unassembled WGS sequence"/>
</dbReference>
<evidence type="ECO:0000256" key="2">
    <source>
        <dbReference type="ARBA" id="ARBA00012438"/>
    </source>
</evidence>
<keyword evidence="3" id="KW-0597">Phosphoprotein</keyword>
<dbReference type="Gene3D" id="3.30.565.10">
    <property type="entry name" value="Histidine kinase-like ATPase, C-terminal domain"/>
    <property type="match status" value="1"/>
</dbReference>
<dbReference type="Pfam" id="PF02518">
    <property type="entry name" value="HATPase_c"/>
    <property type="match status" value="1"/>
</dbReference>
<dbReference type="NCBIfam" id="TIGR00229">
    <property type="entry name" value="sensory_box"/>
    <property type="match status" value="1"/>
</dbReference>
<dbReference type="InterPro" id="IPR001610">
    <property type="entry name" value="PAC"/>
</dbReference>
<name>A0A1I3ISV7_9FLAO</name>
<organism evidence="9 10">
    <name type="scientific">Olleya namhaensis</name>
    <dbReference type="NCBI Taxonomy" id="1144750"/>
    <lineage>
        <taxon>Bacteria</taxon>
        <taxon>Pseudomonadati</taxon>
        <taxon>Bacteroidota</taxon>
        <taxon>Flavobacteriia</taxon>
        <taxon>Flavobacteriales</taxon>
        <taxon>Flavobacteriaceae</taxon>
    </lineage>
</organism>
<dbReference type="PROSITE" id="PS50109">
    <property type="entry name" value="HIS_KIN"/>
    <property type="match status" value="1"/>
</dbReference>
<dbReference type="CDD" id="cd00130">
    <property type="entry name" value="PAS"/>
    <property type="match status" value="1"/>
</dbReference>
<dbReference type="RefSeq" id="WP_090836515.1">
    <property type="nucleotide sequence ID" value="NZ_FORM01000001.1"/>
</dbReference>
<dbReference type="PRINTS" id="PR00344">
    <property type="entry name" value="BCTRLSENSOR"/>
</dbReference>
<evidence type="ECO:0000259" key="7">
    <source>
        <dbReference type="PROSITE" id="PS50112"/>
    </source>
</evidence>
<dbReference type="PANTHER" id="PTHR43304">
    <property type="entry name" value="PHYTOCHROME-LIKE PROTEIN CPH1"/>
    <property type="match status" value="1"/>
</dbReference>
<dbReference type="EMBL" id="FORM01000001">
    <property type="protein sequence ID" value="SFI51041.1"/>
    <property type="molecule type" value="Genomic_DNA"/>
</dbReference>
<dbReference type="InterPro" id="IPR000700">
    <property type="entry name" value="PAS-assoc_C"/>
</dbReference>
<dbReference type="SMART" id="SM00091">
    <property type="entry name" value="PAS"/>
    <property type="match status" value="1"/>
</dbReference>
<sequence>MKELYNQLFQKHKTEDNTSLTYMDSLQRDIAIGSWEVNLQTDTVIWSAMTKTIHEVEQDYQPNVKEGVNFFLEGYNRDLISLLFARAVNDQQSYDREFQLKTAKNNIKWVRIVAYPVIEDNKTKKVIGVLQDITEKNNTLNELKLKEELIRTTFEHAPNGMALVSLSGEIITLNKTFCDYLGYTTEELIGCKINKLSHPGDIDIIPANIKNLIDGVSDKFECEKRYIKKDGSYINCILSISILRNENNQPIHFISHLIDITERKVAHKEVETLLTTTKSQNEKLLNFAHIVSHNLRSHSGNLEMLLDIMKTDLPECTENEFFPLIEEAVNNLSETISNLNEVSIINSKESKDLKAVNLLKTTHTALANFKASIIATDAKINISIDSNIYVLVIPAYLDSILFNLISNSIKYKRPDATPVINISAQQTTDFIKITVSDNGLGIDLDLHKNKIFGLYKTFHKHQEARGLGLYITKNQVEAMNGKINVSSKPNEGTTFTIHLKHEAH</sequence>
<evidence type="ECO:0000256" key="4">
    <source>
        <dbReference type="ARBA" id="ARBA00022679"/>
    </source>
</evidence>
<dbReference type="PROSITE" id="PS50112">
    <property type="entry name" value="PAS"/>
    <property type="match status" value="1"/>
</dbReference>
<dbReference type="PROSITE" id="PS50113">
    <property type="entry name" value="PAC"/>
    <property type="match status" value="2"/>
</dbReference>